<dbReference type="Pfam" id="PF06966">
    <property type="entry name" value="DUF1295"/>
    <property type="match status" value="1"/>
</dbReference>
<feature type="compositionally biased region" description="Basic and acidic residues" evidence="1">
    <location>
        <begin position="115"/>
        <end position="124"/>
    </location>
</feature>
<feature type="region of interest" description="Disordered" evidence="1">
    <location>
        <begin position="115"/>
        <end position="136"/>
    </location>
</feature>
<organism evidence="2 3">
    <name type="scientific">Monilinia fructigena</name>
    <dbReference type="NCBI Taxonomy" id="38457"/>
    <lineage>
        <taxon>Eukaryota</taxon>
        <taxon>Fungi</taxon>
        <taxon>Dikarya</taxon>
        <taxon>Ascomycota</taxon>
        <taxon>Pezizomycotina</taxon>
        <taxon>Leotiomycetes</taxon>
        <taxon>Helotiales</taxon>
        <taxon>Sclerotiniaceae</taxon>
        <taxon>Monilinia</taxon>
    </lineage>
</organism>
<dbReference type="AlphaFoldDB" id="A0A395JCT3"/>
<sequence>MSTSSDRQEKELDLNSPPRPPNSAKSMLRWVSGLRDLVAIFFARILSDGHDSRFDEIKKSPSKFLGAFAAQATWVSLCCLPVLALNALPTQVTSHPPYTNAHRYPRAPSLYRRPQLRDSSRSTEIRMVGRKKEKGA</sequence>
<dbReference type="Proteomes" id="UP000249056">
    <property type="component" value="Unassembled WGS sequence"/>
</dbReference>
<protein>
    <submittedName>
        <fullName evidence="2">Uncharacterized protein</fullName>
    </submittedName>
</protein>
<keyword evidence="3" id="KW-1185">Reference proteome</keyword>
<proteinExistence type="predicted"/>
<feature type="compositionally biased region" description="Basic and acidic residues" evidence="1">
    <location>
        <begin position="1"/>
        <end position="13"/>
    </location>
</feature>
<comment type="caution">
    <text evidence="2">The sequence shown here is derived from an EMBL/GenBank/DDBJ whole genome shotgun (WGS) entry which is preliminary data.</text>
</comment>
<dbReference type="InterPro" id="IPR010721">
    <property type="entry name" value="UstE-like"/>
</dbReference>
<dbReference type="GO" id="GO:0016020">
    <property type="term" value="C:membrane"/>
    <property type="evidence" value="ECO:0007669"/>
    <property type="project" value="TreeGrafter"/>
</dbReference>
<dbReference type="EMBL" id="QKRW01000001">
    <property type="protein sequence ID" value="RAL68559.1"/>
    <property type="molecule type" value="Genomic_DNA"/>
</dbReference>
<dbReference type="PANTHER" id="PTHR32251:SF17">
    <property type="entry name" value="STEROID 5-ALPHA REDUCTASE C-TERMINAL DOMAIN-CONTAINING PROTEIN"/>
    <property type="match status" value="1"/>
</dbReference>
<gene>
    <name evidence="2" type="ORF">DID88_007284</name>
</gene>
<dbReference type="OrthoDB" id="201504at2759"/>
<evidence type="ECO:0000313" key="3">
    <source>
        <dbReference type="Proteomes" id="UP000249056"/>
    </source>
</evidence>
<reference evidence="2 3" key="1">
    <citation type="submission" date="2018-06" db="EMBL/GenBank/DDBJ databases">
        <title>Genome Sequence of the Brown Rot Fungal Pathogen Monilinia fructigena.</title>
        <authorList>
            <person name="Landi L."/>
            <person name="De Miccolis Angelini R.M."/>
            <person name="Pollastro S."/>
            <person name="Abate D."/>
            <person name="Faretra F."/>
            <person name="Romanazzi G."/>
        </authorList>
    </citation>
    <scope>NUCLEOTIDE SEQUENCE [LARGE SCALE GENOMIC DNA]</scope>
    <source>
        <strain evidence="2 3">Mfrg269</strain>
    </source>
</reference>
<evidence type="ECO:0000313" key="2">
    <source>
        <dbReference type="EMBL" id="RAL68559.1"/>
    </source>
</evidence>
<feature type="region of interest" description="Disordered" evidence="1">
    <location>
        <begin position="1"/>
        <end position="24"/>
    </location>
</feature>
<name>A0A395JCT3_9HELO</name>
<dbReference type="PANTHER" id="PTHR32251">
    <property type="entry name" value="3-OXO-5-ALPHA-STEROID 4-DEHYDROGENASE"/>
    <property type="match status" value="1"/>
</dbReference>
<accession>A0A395JCT3</accession>
<evidence type="ECO:0000256" key="1">
    <source>
        <dbReference type="SAM" id="MobiDB-lite"/>
    </source>
</evidence>